<dbReference type="Gene3D" id="3.30.710.10">
    <property type="entry name" value="Potassium Channel Kv1.1, Chain A"/>
    <property type="match status" value="1"/>
</dbReference>
<organism evidence="4 5">
    <name type="scientific">Geodia barretti</name>
    <name type="common">Barrett's horny sponge</name>
    <dbReference type="NCBI Taxonomy" id="519541"/>
    <lineage>
        <taxon>Eukaryota</taxon>
        <taxon>Metazoa</taxon>
        <taxon>Porifera</taxon>
        <taxon>Demospongiae</taxon>
        <taxon>Heteroscleromorpha</taxon>
        <taxon>Tetractinellida</taxon>
        <taxon>Astrophorina</taxon>
        <taxon>Geodiidae</taxon>
        <taxon>Geodia</taxon>
    </lineage>
</organism>
<accession>A0AA35SRM9</accession>
<dbReference type="SMART" id="SM00875">
    <property type="entry name" value="BACK"/>
    <property type="match status" value="1"/>
</dbReference>
<dbReference type="AlphaFoldDB" id="A0AA35SRM9"/>
<dbReference type="PANTHER" id="PTHR45632">
    <property type="entry name" value="LD33804P"/>
    <property type="match status" value="1"/>
</dbReference>
<dbReference type="SUPFAM" id="SSF54695">
    <property type="entry name" value="POZ domain"/>
    <property type="match status" value="1"/>
</dbReference>
<dbReference type="Pfam" id="PF00651">
    <property type="entry name" value="BTB"/>
    <property type="match status" value="1"/>
</dbReference>
<dbReference type="GO" id="GO:0005737">
    <property type="term" value="C:cytoplasm"/>
    <property type="evidence" value="ECO:0007669"/>
    <property type="project" value="UniProtKB-ARBA"/>
</dbReference>
<dbReference type="InterPro" id="IPR000210">
    <property type="entry name" value="BTB/POZ_dom"/>
</dbReference>
<dbReference type="SUPFAM" id="SSF117281">
    <property type="entry name" value="Kelch motif"/>
    <property type="match status" value="1"/>
</dbReference>
<keyword evidence="2" id="KW-0677">Repeat</keyword>
<sequence>MEVGGSERTALELLAGLRSMRQAEKLCDVTLETDDGTRVPAHRCVLAAASPFFYAMFLSDLVEKTSTVIRLMDVAGDVLELVVDYMYQGGLRLTDCEAAGGLLEAADRLQIQPLLNDCSDFLVSQLSHDNCLGIREFARLHNTQELFSASTDFILEQFSAVSSCSQFLALDFDPLCELLSRDHLQAPGEEAVYRAVVQWTRHDLQARKDRFAELMAHVRLPFTSARFLDSEVATEELVTAEEQCKEYLDEAYLYQNSPEKRPALKYSLRTRPRRLSMGQDSILLAGGMSRVAPMSSILQYSAREDSWREMSSVQAPCYGLASCVLGQRLYVVGGYCESGQGYLGTVQCCDLKTEKWFPLASMATPRRYHTVAVLYGLLYVCGGQTAKSVTHSVECYNPSRDKWTAVCHMTTPRMYHGLAEVGGLLLSVGGHNGRERLVSVERYDPINDSWSLVRPLPSPRSVMGVASLQDCLYVAGGYSGQRYLDTVLCYNPGQDTWSEVAPMTTQRSAFGVVAHGGRLFACGGFNGTFLSSVEAFWPSPGVWSPITDMPTALVHFSICST</sequence>
<dbReference type="PANTHER" id="PTHR45632:SF17">
    <property type="entry name" value="KELCH-LIKE PROTEIN 31"/>
    <property type="match status" value="1"/>
</dbReference>
<dbReference type="PIRSF" id="PIRSF037037">
    <property type="entry name" value="Kelch-like_protein_gigaxonin"/>
    <property type="match status" value="1"/>
</dbReference>
<evidence type="ECO:0000256" key="2">
    <source>
        <dbReference type="ARBA" id="ARBA00022737"/>
    </source>
</evidence>
<dbReference type="Gene3D" id="2.120.10.80">
    <property type="entry name" value="Kelch-type beta propeller"/>
    <property type="match status" value="1"/>
</dbReference>
<dbReference type="FunFam" id="1.25.40.420:FF:000001">
    <property type="entry name" value="Kelch-like family member 12"/>
    <property type="match status" value="1"/>
</dbReference>
<gene>
    <name evidence="4" type="ORF">GBAR_LOCUS19507</name>
</gene>
<dbReference type="Pfam" id="PF01344">
    <property type="entry name" value="Kelch_1"/>
    <property type="match status" value="2"/>
</dbReference>
<evidence type="ECO:0000313" key="5">
    <source>
        <dbReference type="Proteomes" id="UP001174909"/>
    </source>
</evidence>
<feature type="domain" description="BTB" evidence="3">
    <location>
        <begin position="27"/>
        <end position="95"/>
    </location>
</feature>
<name>A0AA35SRM9_GEOBA</name>
<dbReference type="EMBL" id="CASHTH010002751">
    <property type="protein sequence ID" value="CAI8034693.1"/>
    <property type="molecule type" value="Genomic_DNA"/>
</dbReference>
<evidence type="ECO:0000313" key="4">
    <source>
        <dbReference type="EMBL" id="CAI8034693.1"/>
    </source>
</evidence>
<dbReference type="SMART" id="SM00225">
    <property type="entry name" value="BTB"/>
    <property type="match status" value="1"/>
</dbReference>
<dbReference type="Pfam" id="PF24681">
    <property type="entry name" value="Kelch_KLHDC2_KLHL20_DRC7"/>
    <property type="match status" value="1"/>
</dbReference>
<comment type="caution">
    <text evidence="4">The sequence shown here is derived from an EMBL/GenBank/DDBJ whole genome shotgun (WGS) entry which is preliminary data.</text>
</comment>
<evidence type="ECO:0000256" key="1">
    <source>
        <dbReference type="ARBA" id="ARBA00022441"/>
    </source>
</evidence>
<dbReference type="InterPro" id="IPR006652">
    <property type="entry name" value="Kelch_1"/>
</dbReference>
<dbReference type="Gene3D" id="1.25.40.420">
    <property type="match status" value="1"/>
</dbReference>
<dbReference type="Proteomes" id="UP001174909">
    <property type="component" value="Unassembled WGS sequence"/>
</dbReference>
<dbReference type="InterPro" id="IPR017096">
    <property type="entry name" value="BTB-kelch_protein"/>
</dbReference>
<proteinExistence type="predicted"/>
<keyword evidence="5" id="KW-1185">Reference proteome</keyword>
<dbReference type="PROSITE" id="PS50097">
    <property type="entry name" value="BTB"/>
    <property type="match status" value="1"/>
</dbReference>
<keyword evidence="1" id="KW-0880">Kelch repeat</keyword>
<evidence type="ECO:0000259" key="3">
    <source>
        <dbReference type="PROSITE" id="PS50097"/>
    </source>
</evidence>
<reference evidence="4" key="1">
    <citation type="submission" date="2023-03" db="EMBL/GenBank/DDBJ databases">
        <authorList>
            <person name="Steffen K."/>
            <person name="Cardenas P."/>
        </authorList>
    </citation>
    <scope>NUCLEOTIDE SEQUENCE</scope>
</reference>
<dbReference type="InterPro" id="IPR011333">
    <property type="entry name" value="SKP1/BTB/POZ_sf"/>
</dbReference>
<dbReference type="Pfam" id="PF07707">
    <property type="entry name" value="BACK"/>
    <property type="match status" value="1"/>
</dbReference>
<protein>
    <submittedName>
        <fullName evidence="4">Kelch-like protein 20</fullName>
    </submittedName>
</protein>
<dbReference type="SMART" id="SM00612">
    <property type="entry name" value="Kelch"/>
    <property type="match status" value="6"/>
</dbReference>
<dbReference type="InterPro" id="IPR011705">
    <property type="entry name" value="BACK"/>
</dbReference>
<dbReference type="InterPro" id="IPR015915">
    <property type="entry name" value="Kelch-typ_b-propeller"/>
</dbReference>